<evidence type="ECO:0000256" key="4">
    <source>
        <dbReference type="ARBA" id="ARBA00022490"/>
    </source>
</evidence>
<dbReference type="EC" id="6.3.2.8" evidence="3 14"/>
<evidence type="ECO:0000259" key="15">
    <source>
        <dbReference type="Pfam" id="PF01225"/>
    </source>
</evidence>
<feature type="binding site" evidence="14">
    <location>
        <begin position="112"/>
        <end position="118"/>
    </location>
    <ligand>
        <name>ATP</name>
        <dbReference type="ChEBI" id="CHEBI:30616"/>
    </ligand>
</feature>
<dbReference type="GO" id="GO:0005737">
    <property type="term" value="C:cytoplasm"/>
    <property type="evidence" value="ECO:0007669"/>
    <property type="project" value="UniProtKB-SubCell"/>
</dbReference>
<dbReference type="InterPro" id="IPR004101">
    <property type="entry name" value="Mur_ligase_C"/>
</dbReference>
<name>A0A1B7XL26_9BACT</name>
<dbReference type="GO" id="GO:0005524">
    <property type="term" value="F:ATP binding"/>
    <property type="evidence" value="ECO:0007669"/>
    <property type="project" value="UniProtKB-UniRule"/>
</dbReference>
<dbReference type="InterPro" id="IPR000713">
    <property type="entry name" value="Mur_ligase_N"/>
</dbReference>
<evidence type="ECO:0000256" key="9">
    <source>
        <dbReference type="ARBA" id="ARBA00022960"/>
    </source>
</evidence>
<protein>
    <recommendedName>
        <fullName evidence="3 14">UDP-N-acetylmuramate--L-alanine ligase</fullName>
        <ecNumber evidence="3 14">6.3.2.8</ecNumber>
    </recommendedName>
    <alternativeName>
        <fullName evidence="14">UDP-N-acetylmuramoyl-L-alanine synthetase</fullName>
    </alternativeName>
</protein>
<dbReference type="Pfam" id="PF08245">
    <property type="entry name" value="Mur_ligase_M"/>
    <property type="match status" value="1"/>
</dbReference>
<feature type="domain" description="Mur ligase N-terminal catalytic" evidence="15">
    <location>
        <begin position="7"/>
        <end position="104"/>
    </location>
</feature>
<dbReference type="Pfam" id="PF02875">
    <property type="entry name" value="Mur_ligase_C"/>
    <property type="match status" value="1"/>
</dbReference>
<keyword evidence="11 14" id="KW-0131">Cell cycle</keyword>
<dbReference type="NCBIfam" id="TIGR01082">
    <property type="entry name" value="murC"/>
    <property type="match status" value="1"/>
</dbReference>
<reference evidence="18 19" key="1">
    <citation type="submission" date="2015-01" db="EMBL/GenBank/DDBJ databases">
        <title>Desulfovibrio sp. JC271 draft genome sequence.</title>
        <authorList>
            <person name="Shivani Y."/>
            <person name="Subhash Y."/>
            <person name="Sasikala C."/>
            <person name="Ramana C.V."/>
        </authorList>
    </citation>
    <scope>NUCLEOTIDE SEQUENCE [LARGE SCALE GENOMIC DNA]</scope>
    <source>
        <strain evidence="18 19">JC271</strain>
    </source>
</reference>
<keyword evidence="4 14" id="KW-0963">Cytoplasm</keyword>
<dbReference type="GO" id="GO:0071555">
    <property type="term" value="P:cell wall organization"/>
    <property type="evidence" value="ECO:0007669"/>
    <property type="project" value="UniProtKB-KW"/>
</dbReference>
<evidence type="ECO:0000256" key="7">
    <source>
        <dbReference type="ARBA" id="ARBA00022741"/>
    </source>
</evidence>
<dbReference type="GO" id="GO:0008763">
    <property type="term" value="F:UDP-N-acetylmuramate-L-alanine ligase activity"/>
    <property type="evidence" value="ECO:0007669"/>
    <property type="project" value="UniProtKB-UniRule"/>
</dbReference>
<keyword evidence="12 14" id="KW-0961">Cell wall biogenesis/degradation</keyword>
<dbReference type="UniPathway" id="UPA00219"/>
<dbReference type="Gene3D" id="3.40.50.720">
    <property type="entry name" value="NAD(P)-binding Rossmann-like Domain"/>
    <property type="match status" value="1"/>
</dbReference>
<comment type="function">
    <text evidence="14">Cell wall formation.</text>
</comment>
<keyword evidence="19" id="KW-1185">Reference proteome</keyword>
<evidence type="ECO:0000256" key="13">
    <source>
        <dbReference type="ARBA" id="ARBA00047833"/>
    </source>
</evidence>
<dbReference type="InterPro" id="IPR036615">
    <property type="entry name" value="Mur_ligase_C_dom_sf"/>
</dbReference>
<keyword evidence="10 14" id="KW-0573">Peptidoglycan synthesis</keyword>
<evidence type="ECO:0000256" key="11">
    <source>
        <dbReference type="ARBA" id="ARBA00023306"/>
    </source>
</evidence>
<keyword evidence="5 14" id="KW-0436">Ligase</keyword>
<dbReference type="EMBL" id="JXMS01000003">
    <property type="protein sequence ID" value="OBQ56201.1"/>
    <property type="molecule type" value="Genomic_DNA"/>
</dbReference>
<dbReference type="InterPro" id="IPR013221">
    <property type="entry name" value="Mur_ligase_cen"/>
</dbReference>
<feature type="domain" description="Mur ligase C-terminal" evidence="16">
    <location>
        <begin position="310"/>
        <end position="441"/>
    </location>
</feature>
<comment type="similarity">
    <text evidence="14">Belongs to the MurCDEF family.</text>
</comment>
<evidence type="ECO:0000256" key="12">
    <source>
        <dbReference type="ARBA" id="ARBA00023316"/>
    </source>
</evidence>
<evidence type="ECO:0000256" key="2">
    <source>
        <dbReference type="ARBA" id="ARBA00004752"/>
    </source>
</evidence>
<evidence type="ECO:0000259" key="16">
    <source>
        <dbReference type="Pfam" id="PF02875"/>
    </source>
</evidence>
<evidence type="ECO:0000256" key="10">
    <source>
        <dbReference type="ARBA" id="ARBA00022984"/>
    </source>
</evidence>
<evidence type="ECO:0000313" key="18">
    <source>
        <dbReference type="EMBL" id="OBQ56201.1"/>
    </source>
</evidence>
<evidence type="ECO:0000256" key="8">
    <source>
        <dbReference type="ARBA" id="ARBA00022840"/>
    </source>
</evidence>
<keyword evidence="6 14" id="KW-0132">Cell division</keyword>
<evidence type="ECO:0000256" key="3">
    <source>
        <dbReference type="ARBA" id="ARBA00012211"/>
    </source>
</evidence>
<gene>
    <name evidence="14 18" type="primary">murC</name>
    <name evidence="18" type="ORF">SP90_02455</name>
</gene>
<comment type="subcellular location">
    <subcellularLocation>
        <location evidence="1 14">Cytoplasm</location>
    </subcellularLocation>
</comment>
<dbReference type="HAMAP" id="MF_00046">
    <property type="entry name" value="MurC"/>
    <property type="match status" value="1"/>
</dbReference>
<evidence type="ECO:0000256" key="14">
    <source>
        <dbReference type="HAMAP-Rule" id="MF_00046"/>
    </source>
</evidence>
<comment type="pathway">
    <text evidence="2 14">Cell wall biogenesis; peptidoglycan biosynthesis.</text>
</comment>
<evidence type="ECO:0000256" key="5">
    <source>
        <dbReference type="ARBA" id="ARBA00022598"/>
    </source>
</evidence>
<dbReference type="OrthoDB" id="9804126at2"/>
<organism evidence="18 19">
    <name type="scientific">Halodesulfovibrio spirochaetisodalis</name>
    <dbReference type="NCBI Taxonomy" id="1560234"/>
    <lineage>
        <taxon>Bacteria</taxon>
        <taxon>Pseudomonadati</taxon>
        <taxon>Thermodesulfobacteriota</taxon>
        <taxon>Desulfovibrionia</taxon>
        <taxon>Desulfovibrionales</taxon>
        <taxon>Desulfovibrionaceae</taxon>
        <taxon>Halodesulfovibrio</taxon>
    </lineage>
</organism>
<evidence type="ECO:0000259" key="17">
    <source>
        <dbReference type="Pfam" id="PF08245"/>
    </source>
</evidence>
<dbReference type="PANTHER" id="PTHR43445">
    <property type="entry name" value="UDP-N-ACETYLMURAMATE--L-ALANINE LIGASE-RELATED"/>
    <property type="match status" value="1"/>
</dbReference>
<accession>A0A1B7XL26</accession>
<evidence type="ECO:0000313" key="19">
    <source>
        <dbReference type="Proteomes" id="UP000091979"/>
    </source>
</evidence>
<dbReference type="PATRIC" id="fig|1560234.3.peg.1943"/>
<dbReference type="InterPro" id="IPR050061">
    <property type="entry name" value="MurCDEF_pg_biosynth"/>
</dbReference>
<dbReference type="Gene3D" id="3.90.190.20">
    <property type="entry name" value="Mur ligase, C-terminal domain"/>
    <property type="match status" value="1"/>
</dbReference>
<comment type="catalytic activity">
    <reaction evidence="13 14">
        <text>UDP-N-acetyl-alpha-D-muramate + L-alanine + ATP = UDP-N-acetyl-alpha-D-muramoyl-L-alanine + ADP + phosphate + H(+)</text>
        <dbReference type="Rhea" id="RHEA:23372"/>
        <dbReference type="ChEBI" id="CHEBI:15378"/>
        <dbReference type="ChEBI" id="CHEBI:30616"/>
        <dbReference type="ChEBI" id="CHEBI:43474"/>
        <dbReference type="ChEBI" id="CHEBI:57972"/>
        <dbReference type="ChEBI" id="CHEBI:70757"/>
        <dbReference type="ChEBI" id="CHEBI:83898"/>
        <dbReference type="ChEBI" id="CHEBI:456216"/>
        <dbReference type="EC" id="6.3.2.8"/>
    </reaction>
</comment>
<sequence length="455" mass="48671">MISKIKNIHMIGIGGSGMSGIAEVLLNLDFTVSGSDVSEGAPVQRLRTLGATVHLGHAEENITDAQVVVRSTAIDEDNPEIVAAAKMGIPIIPRAEMLAELMRLRLGIAIAGTHGKTTTTSLTAAIFDEANTDPTVIIGGRLNAYGANARLGAGEFLIAEADESDGSFLCLFPIITVVTNVDCDHLDFYSGQEEIDSAFVQFMNSVPFYGANVVCGDDKGVQRLIPQVKRRIITYGFNEDNDIQAIEKSCSEKSEFTVVVNGKEIGDVLLSQPGRHNILNALGAIGVAIESGISPEKCVSGLTGFNGVGRRFERKGERNGVLVIDDYGHHPVEVAATIRTARQCFPDRRLVVAFQPHRFSRTQALFGQFCTAFEGVDKLLLTEIYPASESPIPGINGESLAHGIRQASSTKVEYCEDFAAVSAKLPDELEAGDVFITLGAGNIWTVGQGYLDGAE</sequence>
<dbReference type="Pfam" id="PF01225">
    <property type="entry name" value="Mur_ligase"/>
    <property type="match status" value="1"/>
</dbReference>
<dbReference type="RefSeq" id="WP_066852201.1">
    <property type="nucleotide sequence ID" value="NZ_JXMS01000003.1"/>
</dbReference>
<feature type="domain" description="Mur ligase central" evidence="17">
    <location>
        <begin position="110"/>
        <end position="288"/>
    </location>
</feature>
<dbReference type="SUPFAM" id="SSF51984">
    <property type="entry name" value="MurCD N-terminal domain"/>
    <property type="match status" value="1"/>
</dbReference>
<keyword evidence="7 14" id="KW-0547">Nucleotide-binding</keyword>
<dbReference type="InterPro" id="IPR036565">
    <property type="entry name" value="Mur-like_cat_sf"/>
</dbReference>
<dbReference type="GO" id="GO:0009252">
    <property type="term" value="P:peptidoglycan biosynthetic process"/>
    <property type="evidence" value="ECO:0007669"/>
    <property type="project" value="UniProtKB-UniRule"/>
</dbReference>
<dbReference type="Proteomes" id="UP000091979">
    <property type="component" value="Unassembled WGS sequence"/>
</dbReference>
<dbReference type="SUPFAM" id="SSF53623">
    <property type="entry name" value="MurD-like peptide ligases, catalytic domain"/>
    <property type="match status" value="1"/>
</dbReference>
<dbReference type="AlphaFoldDB" id="A0A1B7XL26"/>
<dbReference type="GO" id="GO:0008360">
    <property type="term" value="P:regulation of cell shape"/>
    <property type="evidence" value="ECO:0007669"/>
    <property type="project" value="UniProtKB-KW"/>
</dbReference>
<proteinExistence type="inferred from homology"/>
<dbReference type="Gene3D" id="3.40.1190.10">
    <property type="entry name" value="Mur-like, catalytic domain"/>
    <property type="match status" value="1"/>
</dbReference>
<dbReference type="InterPro" id="IPR005758">
    <property type="entry name" value="UDP-N-AcMur_Ala_ligase_MurC"/>
</dbReference>
<dbReference type="SUPFAM" id="SSF53244">
    <property type="entry name" value="MurD-like peptide ligases, peptide-binding domain"/>
    <property type="match status" value="1"/>
</dbReference>
<dbReference type="PANTHER" id="PTHR43445:SF3">
    <property type="entry name" value="UDP-N-ACETYLMURAMATE--L-ALANINE LIGASE"/>
    <property type="match status" value="1"/>
</dbReference>
<keyword evidence="8 14" id="KW-0067">ATP-binding</keyword>
<dbReference type="STRING" id="1560234.SP90_02455"/>
<dbReference type="GO" id="GO:0051301">
    <property type="term" value="P:cell division"/>
    <property type="evidence" value="ECO:0007669"/>
    <property type="project" value="UniProtKB-KW"/>
</dbReference>
<evidence type="ECO:0000256" key="6">
    <source>
        <dbReference type="ARBA" id="ARBA00022618"/>
    </source>
</evidence>
<comment type="caution">
    <text evidence="18">The sequence shown here is derived from an EMBL/GenBank/DDBJ whole genome shotgun (WGS) entry which is preliminary data.</text>
</comment>
<keyword evidence="9 14" id="KW-0133">Cell shape</keyword>
<evidence type="ECO:0000256" key="1">
    <source>
        <dbReference type="ARBA" id="ARBA00004496"/>
    </source>
</evidence>